<accession>A0A0A9BS86</accession>
<sequence length="63" mass="6520">MHAASPICRPPSLGSWGALDEMGPSDCAVPAIHGGDGAGLLQISICKTTATQEALIHMWSFDV</sequence>
<name>A0A0A9BS86_ARUDO</name>
<protein>
    <submittedName>
        <fullName evidence="1">Uncharacterized protein</fullName>
    </submittedName>
</protein>
<evidence type="ECO:0000313" key="1">
    <source>
        <dbReference type="EMBL" id="JAD64045.1"/>
    </source>
</evidence>
<organism evidence="1">
    <name type="scientific">Arundo donax</name>
    <name type="common">Giant reed</name>
    <name type="synonym">Donax arundinaceus</name>
    <dbReference type="NCBI Taxonomy" id="35708"/>
    <lineage>
        <taxon>Eukaryota</taxon>
        <taxon>Viridiplantae</taxon>
        <taxon>Streptophyta</taxon>
        <taxon>Embryophyta</taxon>
        <taxon>Tracheophyta</taxon>
        <taxon>Spermatophyta</taxon>
        <taxon>Magnoliopsida</taxon>
        <taxon>Liliopsida</taxon>
        <taxon>Poales</taxon>
        <taxon>Poaceae</taxon>
        <taxon>PACMAD clade</taxon>
        <taxon>Arundinoideae</taxon>
        <taxon>Arundineae</taxon>
        <taxon>Arundo</taxon>
    </lineage>
</organism>
<dbReference type="EMBL" id="GBRH01233850">
    <property type="protein sequence ID" value="JAD64045.1"/>
    <property type="molecule type" value="Transcribed_RNA"/>
</dbReference>
<proteinExistence type="predicted"/>
<reference evidence="1" key="2">
    <citation type="journal article" date="2015" name="Data Brief">
        <title>Shoot transcriptome of the giant reed, Arundo donax.</title>
        <authorList>
            <person name="Barrero R.A."/>
            <person name="Guerrero F.D."/>
            <person name="Moolhuijzen P."/>
            <person name="Goolsby J.A."/>
            <person name="Tidwell J."/>
            <person name="Bellgard S.E."/>
            <person name="Bellgard M.I."/>
        </authorList>
    </citation>
    <scope>NUCLEOTIDE SEQUENCE</scope>
    <source>
        <tissue evidence="1">Shoot tissue taken approximately 20 cm above the soil surface</tissue>
    </source>
</reference>
<dbReference type="AlphaFoldDB" id="A0A0A9BS86"/>
<reference evidence="1" key="1">
    <citation type="submission" date="2014-09" db="EMBL/GenBank/DDBJ databases">
        <authorList>
            <person name="Magalhaes I.L.F."/>
            <person name="Oliveira U."/>
            <person name="Santos F.R."/>
            <person name="Vidigal T.H.D.A."/>
            <person name="Brescovit A.D."/>
            <person name="Santos A.J."/>
        </authorList>
    </citation>
    <scope>NUCLEOTIDE SEQUENCE</scope>
    <source>
        <tissue evidence="1">Shoot tissue taken approximately 20 cm above the soil surface</tissue>
    </source>
</reference>